<gene>
    <name evidence="2" type="ORF">GQF03_09320</name>
</gene>
<protein>
    <recommendedName>
        <fullName evidence="1">FAD-binding domain-containing protein</fullName>
    </recommendedName>
</protein>
<dbReference type="InterPro" id="IPR002938">
    <property type="entry name" value="FAD-bd"/>
</dbReference>
<accession>A0A845MFY7</accession>
<dbReference type="PRINTS" id="PR00420">
    <property type="entry name" value="RNGMNOXGNASE"/>
</dbReference>
<evidence type="ECO:0000259" key="1">
    <source>
        <dbReference type="Pfam" id="PF01494"/>
    </source>
</evidence>
<name>A0A845MFY7_9PROT</name>
<sequence length="380" mass="42245">MTSKIMIVGAGIAGLSLAQWLTRFGLDFEIIEKNPAEYAFPSGIILPFNAVRELKDLDVFGHLEGRYFEAKNITFSKAGGKTIKTASLSEPPFESDQFIVLERQDLNAALLEGLKKKVRYNTELKTVEHGDDAVKITCTNELLDGTYDLLIAADGMNSLVRQKNFEGQTTVIDHNVACWRFILPYPDHGLQPLHMIGQTDLLMVYPTSEDALYCYAHVYDDQEGPGLGPDPKDNLRKIFAGYGGPAPEILARLDDAEIIPGRLQSVIEPCFFDRRIAFVGDAANGCSPLIQQGAAMALTDSRCLADTLAMQQIDQALITYQERLEGKVARVIRYADAPLAHLRSMQSWMGRSLRDLKIRTLGPPNVLAWKKLATERHFLS</sequence>
<dbReference type="Proteomes" id="UP000445696">
    <property type="component" value="Unassembled WGS sequence"/>
</dbReference>
<evidence type="ECO:0000313" key="2">
    <source>
        <dbReference type="EMBL" id="MZR22532.1"/>
    </source>
</evidence>
<feature type="domain" description="FAD-binding" evidence="1">
    <location>
        <begin position="4"/>
        <end position="313"/>
    </location>
</feature>
<proteinExistence type="predicted"/>
<organism evidence="2 3">
    <name type="scientific">Sneathiella chungangensis</name>
    <dbReference type="NCBI Taxonomy" id="1418234"/>
    <lineage>
        <taxon>Bacteria</taxon>
        <taxon>Pseudomonadati</taxon>
        <taxon>Pseudomonadota</taxon>
        <taxon>Alphaproteobacteria</taxon>
        <taxon>Sneathiellales</taxon>
        <taxon>Sneathiellaceae</taxon>
        <taxon>Sneathiella</taxon>
    </lineage>
</organism>
<dbReference type="PANTHER" id="PTHR46865">
    <property type="entry name" value="OXIDOREDUCTASE-RELATED"/>
    <property type="match status" value="1"/>
</dbReference>
<dbReference type="OrthoDB" id="4230779at2"/>
<dbReference type="Pfam" id="PF01494">
    <property type="entry name" value="FAD_binding_3"/>
    <property type="match status" value="1"/>
</dbReference>
<dbReference type="Gene3D" id="3.50.50.60">
    <property type="entry name" value="FAD/NAD(P)-binding domain"/>
    <property type="match status" value="1"/>
</dbReference>
<dbReference type="SUPFAM" id="SSF51905">
    <property type="entry name" value="FAD/NAD(P)-binding domain"/>
    <property type="match status" value="1"/>
</dbReference>
<keyword evidence="3" id="KW-1185">Reference proteome</keyword>
<evidence type="ECO:0000313" key="3">
    <source>
        <dbReference type="Proteomes" id="UP000445696"/>
    </source>
</evidence>
<dbReference type="RefSeq" id="WP_161338999.1">
    <property type="nucleotide sequence ID" value="NZ_JBHSDG010000004.1"/>
</dbReference>
<dbReference type="InterPro" id="IPR036188">
    <property type="entry name" value="FAD/NAD-bd_sf"/>
</dbReference>
<dbReference type="GO" id="GO:0071949">
    <property type="term" value="F:FAD binding"/>
    <property type="evidence" value="ECO:0007669"/>
    <property type="project" value="InterPro"/>
</dbReference>
<comment type="caution">
    <text evidence="2">The sequence shown here is derived from an EMBL/GenBank/DDBJ whole genome shotgun (WGS) entry which is preliminary data.</text>
</comment>
<dbReference type="AlphaFoldDB" id="A0A845MFY7"/>
<dbReference type="EMBL" id="WTVA01000004">
    <property type="protein sequence ID" value="MZR22532.1"/>
    <property type="molecule type" value="Genomic_DNA"/>
</dbReference>
<reference evidence="2 3" key="1">
    <citation type="journal article" date="2014" name="Int. J. Syst. Evol. Microbiol.">
        <title>Sneathiella chungangensis sp. nov., isolated from a marine sand, and emended description of the genus Sneathiella.</title>
        <authorList>
            <person name="Siamphan C."/>
            <person name="Kim H."/>
            <person name="Lee J.S."/>
            <person name="Kim W."/>
        </authorList>
    </citation>
    <scope>NUCLEOTIDE SEQUENCE [LARGE SCALE GENOMIC DNA]</scope>
    <source>
        <strain evidence="2 3">KCTC 32476</strain>
    </source>
</reference>
<dbReference type="InterPro" id="IPR051704">
    <property type="entry name" value="FAD_aromatic-hydroxylase"/>
</dbReference>